<dbReference type="AlphaFoldDB" id="A0A0F9W170"/>
<dbReference type="PROSITE" id="PS51257">
    <property type="entry name" value="PROKAR_LIPOPROTEIN"/>
    <property type="match status" value="1"/>
</dbReference>
<dbReference type="InterPro" id="IPR032808">
    <property type="entry name" value="DoxX"/>
</dbReference>
<feature type="transmembrane region" description="Helical" evidence="5">
    <location>
        <begin position="75"/>
        <end position="93"/>
    </location>
</feature>
<accession>A0A0F9W170</accession>
<gene>
    <name evidence="6" type="ORF">LCGC14_0069600</name>
</gene>
<comment type="subcellular location">
    <subcellularLocation>
        <location evidence="1">Membrane</location>
        <topology evidence="1">Multi-pass membrane protein</topology>
    </subcellularLocation>
</comment>
<dbReference type="EMBL" id="LAZR01000017">
    <property type="protein sequence ID" value="KKO05948.1"/>
    <property type="molecule type" value="Genomic_DNA"/>
</dbReference>
<comment type="caution">
    <text evidence="6">The sequence shown here is derived from an EMBL/GenBank/DDBJ whole genome shotgun (WGS) entry which is preliminary data.</text>
</comment>
<keyword evidence="2 5" id="KW-0812">Transmembrane</keyword>
<evidence type="ECO:0000256" key="4">
    <source>
        <dbReference type="ARBA" id="ARBA00023136"/>
    </source>
</evidence>
<evidence type="ECO:0000256" key="1">
    <source>
        <dbReference type="ARBA" id="ARBA00004141"/>
    </source>
</evidence>
<feature type="transmembrane region" description="Helical" evidence="5">
    <location>
        <begin position="105"/>
        <end position="122"/>
    </location>
</feature>
<evidence type="ECO:0008006" key="7">
    <source>
        <dbReference type="Google" id="ProtNLM"/>
    </source>
</evidence>
<protein>
    <recommendedName>
        <fullName evidence="7">DoxX family protein</fullName>
    </recommendedName>
</protein>
<keyword evidence="4 5" id="KW-0472">Membrane</keyword>
<dbReference type="Pfam" id="PF13564">
    <property type="entry name" value="DoxX_2"/>
    <property type="match status" value="1"/>
</dbReference>
<evidence type="ECO:0000313" key="6">
    <source>
        <dbReference type="EMBL" id="KKO05948.1"/>
    </source>
</evidence>
<proteinExistence type="predicted"/>
<evidence type="ECO:0000256" key="3">
    <source>
        <dbReference type="ARBA" id="ARBA00022989"/>
    </source>
</evidence>
<evidence type="ECO:0000256" key="2">
    <source>
        <dbReference type="ARBA" id="ARBA00022692"/>
    </source>
</evidence>
<keyword evidence="3 5" id="KW-1133">Transmembrane helix</keyword>
<feature type="transmembrane region" description="Helical" evidence="5">
    <location>
        <begin position="15"/>
        <end position="39"/>
    </location>
</feature>
<dbReference type="GO" id="GO:0016020">
    <property type="term" value="C:membrane"/>
    <property type="evidence" value="ECO:0007669"/>
    <property type="project" value="UniProtKB-SubCell"/>
</dbReference>
<feature type="transmembrane region" description="Helical" evidence="5">
    <location>
        <begin position="51"/>
        <end position="69"/>
    </location>
</feature>
<name>A0A0F9W170_9ZZZZ</name>
<organism evidence="6">
    <name type="scientific">marine sediment metagenome</name>
    <dbReference type="NCBI Taxonomy" id="412755"/>
    <lineage>
        <taxon>unclassified sequences</taxon>
        <taxon>metagenomes</taxon>
        <taxon>ecological metagenomes</taxon>
    </lineage>
</organism>
<evidence type="ECO:0000256" key="5">
    <source>
        <dbReference type="SAM" id="Phobius"/>
    </source>
</evidence>
<reference evidence="6" key="1">
    <citation type="journal article" date="2015" name="Nature">
        <title>Complex archaea that bridge the gap between prokaryotes and eukaryotes.</title>
        <authorList>
            <person name="Spang A."/>
            <person name="Saw J.H."/>
            <person name="Jorgensen S.L."/>
            <person name="Zaremba-Niedzwiedzka K."/>
            <person name="Martijn J."/>
            <person name="Lind A.E."/>
            <person name="van Eijk R."/>
            <person name="Schleper C."/>
            <person name="Guy L."/>
            <person name="Ettema T.J."/>
        </authorList>
    </citation>
    <scope>NUCLEOTIDE SEQUENCE</scope>
</reference>
<sequence>MLFTNFKEYMWLTKAIIIFSGASFLFFGISCLFSNFMVLEFKRYDLERFRVLVGILQLLGSVGLFVGLFSKNWAILASLGLGILMAFGFMVRVKIKDPFILSFPSLFYAVLNMILFVVLIRFENE</sequence>